<dbReference type="PANTHER" id="PTHR43760">
    <property type="entry name" value="ENDORIBONUCLEASE-RELATED"/>
    <property type="match status" value="1"/>
</dbReference>
<dbReference type="Gene3D" id="3.30.1330.40">
    <property type="entry name" value="RutC-like"/>
    <property type="match status" value="1"/>
</dbReference>
<dbReference type="Pfam" id="PF14588">
    <property type="entry name" value="YjgF_endoribonc"/>
    <property type="match status" value="1"/>
</dbReference>
<keyword evidence="3" id="KW-1185">Reference proteome</keyword>
<dbReference type="SUPFAM" id="SSF55298">
    <property type="entry name" value="YjgF-like"/>
    <property type="match status" value="1"/>
</dbReference>
<dbReference type="CDD" id="cd02199">
    <property type="entry name" value="YjgF_YER057c_UK114_like_1"/>
    <property type="match status" value="1"/>
</dbReference>
<evidence type="ECO:0000313" key="3">
    <source>
        <dbReference type="Proteomes" id="UP001304683"/>
    </source>
</evidence>
<reference evidence="2 3" key="1">
    <citation type="submission" date="2023-08" db="EMBL/GenBank/DDBJ databases">
        <title>Genome sequence of Thermaerobacter compostii strain Ins1, a spore-forming filamentous bacterium isolated from a deep geothermal reservoir.</title>
        <authorList>
            <person name="Bregnard D."/>
            <person name="Gonzalez D."/>
            <person name="Junier P."/>
        </authorList>
    </citation>
    <scope>NUCLEOTIDE SEQUENCE [LARGE SCALE GENOMIC DNA]</scope>
    <source>
        <strain evidence="2 3">Ins1</strain>
    </source>
</reference>
<dbReference type="Proteomes" id="UP001304683">
    <property type="component" value="Chromosome"/>
</dbReference>
<evidence type="ECO:0000259" key="1">
    <source>
        <dbReference type="Pfam" id="PF14588"/>
    </source>
</evidence>
<dbReference type="InterPro" id="IPR035959">
    <property type="entry name" value="RutC-like_sf"/>
</dbReference>
<gene>
    <name evidence="2" type="ORF">Q5761_05550</name>
</gene>
<proteinExistence type="predicted"/>
<dbReference type="PANTHER" id="PTHR43760:SF1">
    <property type="entry name" value="ENDORIBONUCLEASE L-PSP_CHORISMATE MUTASE-LIKE DOMAIN-CONTAINING PROTEIN"/>
    <property type="match status" value="1"/>
</dbReference>
<dbReference type="RefSeq" id="WP_318751492.1">
    <property type="nucleotide sequence ID" value="NZ_CP132508.1"/>
</dbReference>
<feature type="domain" description="Endoribonuclease L-PSP/chorismate mutase-like" evidence="1">
    <location>
        <begin position="4"/>
        <end position="142"/>
    </location>
</feature>
<accession>A0ABZ0QRJ1</accession>
<organism evidence="2 3">
    <name type="scientific">Thermaerobacter composti</name>
    <dbReference type="NCBI Taxonomy" id="554949"/>
    <lineage>
        <taxon>Bacteria</taxon>
        <taxon>Bacillati</taxon>
        <taxon>Bacillota</taxon>
        <taxon>Clostridia</taxon>
        <taxon>Eubacteriales</taxon>
        <taxon>Clostridiales Family XVII. Incertae Sedis</taxon>
        <taxon>Thermaerobacter</taxon>
    </lineage>
</organism>
<dbReference type="EMBL" id="CP132508">
    <property type="protein sequence ID" value="WPD20099.1"/>
    <property type="molecule type" value="Genomic_DNA"/>
</dbReference>
<dbReference type="InterPro" id="IPR013813">
    <property type="entry name" value="Endoribo_LPSP/chorism_mut-like"/>
</dbReference>
<sequence length="153" mass="16204">MSFERRLEELGLELPPVAPPVAAYVPGVLEDGWLYVSGQLPLREGQVLYRGKVGRDITPDDGYAAARLCALNALAVVRAVAGSLDRVVRVVKVVGFVNSAPGFTGQPQVVNGASELLGQVFGERGRHARSAVGVAELPLDAAVEVEAVFRVEV</sequence>
<name>A0ABZ0QRJ1_9FIRM</name>
<protein>
    <submittedName>
        <fullName evidence="2">RidA family protein</fullName>
    </submittedName>
</protein>
<evidence type="ECO:0000313" key="2">
    <source>
        <dbReference type="EMBL" id="WPD20099.1"/>
    </source>
</evidence>